<dbReference type="Gene3D" id="3.40.50.80">
    <property type="entry name" value="Nucleotide-binding domain of ferredoxin-NADP reductase (FNR) module"/>
    <property type="match status" value="1"/>
</dbReference>
<dbReference type="InterPro" id="IPR037117">
    <property type="entry name" value="Dihydroorotate_DH_ele_sf"/>
</dbReference>
<evidence type="ECO:0000259" key="1">
    <source>
        <dbReference type="Pfam" id="PF10418"/>
    </source>
</evidence>
<dbReference type="AlphaFoldDB" id="A0A382ZJP8"/>
<reference evidence="2" key="1">
    <citation type="submission" date="2018-05" db="EMBL/GenBank/DDBJ databases">
        <authorList>
            <person name="Lanie J.A."/>
            <person name="Ng W.-L."/>
            <person name="Kazmierczak K.M."/>
            <person name="Andrzejewski T.M."/>
            <person name="Davidsen T.M."/>
            <person name="Wayne K.J."/>
            <person name="Tettelin H."/>
            <person name="Glass J.I."/>
            <person name="Rusch D."/>
            <person name="Podicherti R."/>
            <person name="Tsui H.-C.T."/>
            <person name="Winkler M.E."/>
        </authorList>
    </citation>
    <scope>NUCLEOTIDE SEQUENCE</scope>
</reference>
<name>A0A382ZJP8_9ZZZZ</name>
<dbReference type="InterPro" id="IPR039261">
    <property type="entry name" value="FNR_nucleotide-bd"/>
</dbReference>
<dbReference type="PANTHER" id="PTHR43513">
    <property type="entry name" value="DIHYDROOROTATE DEHYDROGENASE B (NAD(+)), ELECTRON TRANSFER SUBUNIT"/>
    <property type="match status" value="1"/>
</dbReference>
<sequence>VLIGGGVGIPPVLFLAEYLKDLNQGYSPVAFFGSETPFPFSVIKSAMPINGIEDGASIIDMEEKNIPCRLASLSGLEGCHNSYVTDLADQWIKTLDQKDLSKIAIYACGPEPMLRSTAKLARSYGISCQISLEEFMACATGGCAGCAVKVSLPEGKIMQRVCVDGPVFDAQMIYPDD</sequence>
<organism evidence="2">
    <name type="scientific">marine metagenome</name>
    <dbReference type="NCBI Taxonomy" id="408172"/>
    <lineage>
        <taxon>unclassified sequences</taxon>
        <taxon>metagenomes</taxon>
        <taxon>ecological metagenomes</taxon>
    </lineage>
</organism>
<gene>
    <name evidence="2" type="ORF">METZ01_LOCUS448651</name>
</gene>
<feature type="domain" description="Dihydroorotate dehydrogenase electron transfer subunit iron-sulphur cluster binding" evidence="1">
    <location>
        <begin position="133"/>
        <end position="173"/>
    </location>
</feature>
<dbReference type="Pfam" id="PF10418">
    <property type="entry name" value="DHODB_Fe-S_bind"/>
    <property type="match status" value="1"/>
</dbReference>
<dbReference type="SUPFAM" id="SSF52343">
    <property type="entry name" value="Ferredoxin reductase-like, C-terminal NADP-linked domain"/>
    <property type="match status" value="1"/>
</dbReference>
<proteinExistence type="predicted"/>
<dbReference type="InterPro" id="IPR050353">
    <property type="entry name" value="PyrK_electron_transfer"/>
</dbReference>
<evidence type="ECO:0000313" key="2">
    <source>
        <dbReference type="EMBL" id="SVD95797.1"/>
    </source>
</evidence>
<accession>A0A382ZJP8</accession>
<protein>
    <recommendedName>
        <fullName evidence="1">Dihydroorotate dehydrogenase electron transfer subunit iron-sulphur cluster binding domain-containing protein</fullName>
    </recommendedName>
</protein>
<dbReference type="InterPro" id="IPR019480">
    <property type="entry name" value="Dihydroorotate_DH_Fe-S-bd"/>
</dbReference>
<dbReference type="EMBL" id="UINC01184538">
    <property type="protein sequence ID" value="SVD95797.1"/>
    <property type="molecule type" value="Genomic_DNA"/>
</dbReference>
<feature type="non-terminal residue" evidence="2">
    <location>
        <position position="1"/>
    </location>
</feature>
<dbReference type="PANTHER" id="PTHR43513:SF3">
    <property type="entry name" value="DIHYDROOROTATE DEHYDROGENASE B (NAD(+)), ELECTRON TRANSFER SUBUNIT-RELATED"/>
    <property type="match status" value="1"/>
</dbReference>
<dbReference type="Gene3D" id="2.10.240.10">
    <property type="entry name" value="Dihydroorotate dehydrogenase, electron transfer subunit"/>
    <property type="match status" value="1"/>
</dbReference>